<feature type="domain" description="Acetyl-coenzyme A synthetase N-terminal" evidence="10">
    <location>
        <begin position="30"/>
        <end position="86"/>
    </location>
</feature>
<dbReference type="InterPro" id="IPR025110">
    <property type="entry name" value="AMP-bd_C"/>
</dbReference>
<dbReference type="InterPro" id="IPR032387">
    <property type="entry name" value="ACAS_N"/>
</dbReference>
<dbReference type="EC" id="6.2.1.1" evidence="2 6"/>
<feature type="domain" description="AMP-binding enzyme C-terminal" evidence="9">
    <location>
        <begin position="552"/>
        <end position="630"/>
    </location>
</feature>
<dbReference type="Proteomes" id="UP001208689">
    <property type="component" value="Chromosome"/>
</dbReference>
<keyword evidence="7" id="KW-1133">Transmembrane helix</keyword>
<reference evidence="11" key="1">
    <citation type="submission" date="2022-09" db="EMBL/GenBank/DDBJ databases">
        <title>Actin cytoskeleton and complex cell architecture in an #Asgard archaeon.</title>
        <authorList>
            <person name="Ponce Toledo R.I."/>
            <person name="Schleper C."/>
            <person name="Rodrigues Oliveira T."/>
            <person name="Wollweber F."/>
            <person name="Xu J."/>
            <person name="Rittmann S."/>
            <person name="Klingl A."/>
            <person name="Pilhofer M."/>
        </authorList>
    </citation>
    <scope>NUCLEOTIDE SEQUENCE</scope>
    <source>
        <strain evidence="11">B-35</strain>
    </source>
</reference>
<dbReference type="Pfam" id="PF00501">
    <property type="entry name" value="AMP-binding"/>
    <property type="match status" value="1"/>
</dbReference>
<dbReference type="Pfam" id="PF13193">
    <property type="entry name" value="AMP-binding_C"/>
    <property type="match status" value="1"/>
</dbReference>
<dbReference type="PANTHER" id="PTHR24095:SF14">
    <property type="entry name" value="ACETYL-COENZYME A SYNTHETASE 1"/>
    <property type="match status" value="1"/>
</dbReference>
<dbReference type="PANTHER" id="PTHR24095">
    <property type="entry name" value="ACETYL-COENZYME A SYNTHETASE"/>
    <property type="match status" value="1"/>
</dbReference>
<evidence type="ECO:0000256" key="7">
    <source>
        <dbReference type="SAM" id="Phobius"/>
    </source>
</evidence>
<keyword evidence="7" id="KW-0472">Membrane</keyword>
<organism evidence="11 12">
    <name type="scientific">Candidatus Lokiarchaeum ossiferum</name>
    <dbReference type="NCBI Taxonomy" id="2951803"/>
    <lineage>
        <taxon>Archaea</taxon>
        <taxon>Promethearchaeati</taxon>
        <taxon>Promethearchaeota</taxon>
        <taxon>Promethearchaeia</taxon>
        <taxon>Promethearchaeales</taxon>
        <taxon>Promethearchaeaceae</taxon>
        <taxon>Candidatus Lokiarchaeum</taxon>
    </lineage>
</organism>
<keyword evidence="7" id="KW-0812">Transmembrane</keyword>
<evidence type="ECO:0000256" key="5">
    <source>
        <dbReference type="ARBA" id="ARBA00022840"/>
    </source>
</evidence>
<dbReference type="Pfam" id="PF16177">
    <property type="entry name" value="ACAS_N"/>
    <property type="match status" value="1"/>
</dbReference>
<evidence type="ECO:0000256" key="1">
    <source>
        <dbReference type="ARBA" id="ARBA00006432"/>
    </source>
</evidence>
<evidence type="ECO:0000256" key="2">
    <source>
        <dbReference type="ARBA" id="ARBA00013275"/>
    </source>
</evidence>
<comment type="similarity">
    <text evidence="1">Belongs to the ATP-dependent AMP-binding enzyme family.</text>
</comment>
<evidence type="ECO:0000313" key="12">
    <source>
        <dbReference type="Proteomes" id="UP001208689"/>
    </source>
</evidence>
<dbReference type="InterPro" id="IPR000873">
    <property type="entry name" value="AMP-dep_synth/lig_dom"/>
</dbReference>
<name>A0ABY6HZQ2_9ARCH</name>
<dbReference type="Gene3D" id="3.40.50.12780">
    <property type="entry name" value="N-terminal domain of ligase-like"/>
    <property type="match status" value="1"/>
</dbReference>
<keyword evidence="4" id="KW-0547">Nucleotide-binding</keyword>
<dbReference type="NCBIfam" id="NF001208">
    <property type="entry name" value="PRK00174.1"/>
    <property type="match status" value="1"/>
</dbReference>
<evidence type="ECO:0000259" key="8">
    <source>
        <dbReference type="Pfam" id="PF00501"/>
    </source>
</evidence>
<dbReference type="EMBL" id="CP104013">
    <property type="protein sequence ID" value="UYP48801.1"/>
    <property type="molecule type" value="Genomic_DNA"/>
</dbReference>
<feature type="domain" description="AMP-dependent synthetase/ligase" evidence="8">
    <location>
        <begin position="93"/>
        <end position="475"/>
    </location>
</feature>
<dbReference type="InterPro" id="IPR011904">
    <property type="entry name" value="Ac_CoA_lig"/>
</dbReference>
<proteinExistence type="inferred from homology"/>
<evidence type="ECO:0000259" key="9">
    <source>
        <dbReference type="Pfam" id="PF13193"/>
    </source>
</evidence>
<evidence type="ECO:0000256" key="6">
    <source>
        <dbReference type="NCBIfam" id="TIGR02188"/>
    </source>
</evidence>
<dbReference type="InterPro" id="IPR042099">
    <property type="entry name" value="ANL_N_sf"/>
</dbReference>
<protein>
    <recommendedName>
        <fullName evidence="2 6">Acetate--CoA ligase</fullName>
        <ecNumber evidence="2 6">6.2.1.1</ecNumber>
    </recommendedName>
</protein>
<keyword evidence="12" id="KW-1185">Reference proteome</keyword>
<dbReference type="PROSITE" id="PS00455">
    <property type="entry name" value="AMP_BINDING"/>
    <property type="match status" value="1"/>
</dbReference>
<dbReference type="NCBIfam" id="TIGR02188">
    <property type="entry name" value="Ac_CoA_lig_AcsA"/>
    <property type="match status" value="1"/>
</dbReference>
<evidence type="ECO:0000256" key="3">
    <source>
        <dbReference type="ARBA" id="ARBA00022598"/>
    </source>
</evidence>
<dbReference type="InterPro" id="IPR020845">
    <property type="entry name" value="AMP-binding_CS"/>
</dbReference>
<dbReference type="Gene3D" id="3.30.300.30">
    <property type="match status" value="1"/>
</dbReference>
<feature type="transmembrane region" description="Helical" evidence="7">
    <location>
        <begin position="140"/>
        <end position="162"/>
    </location>
</feature>
<gene>
    <name evidence="11" type="ORF">NEF87_005086</name>
</gene>
<evidence type="ECO:0000313" key="11">
    <source>
        <dbReference type="EMBL" id="UYP48801.1"/>
    </source>
</evidence>
<sequence>MSESDKEKQKLYYPSPELATTARVKNMEEYKKIWKHSVEKPREFWAEEAKMVDFFTPYKEVWTGSTDDDFVGKWFTEGKLNVAYNCIDRWVEKGFGDEESLIWMGEDDTIKSYSFSQLKDEVSKAANALKSLGVKKGDRVCLWLPMISELAIIMLACARIGAIHSIVFGGFSAESVKDRIDDSECKVLVVADEVKRAGKAKPMKINLKGIIEQCPSIEHVAVVKVTGNPTYEYEKDVDFSALMATQSADCPCEPMDSEDVLFILYTSGTTGKPKGVVHTTGGYLVYGMSTNKYVWDYSCLLDLKGAEPKDRDVWYCTADIGWITGHTQIIYSPLALGAKTVMYEGTPTWPHKGRFWEICQKLGVTHFYTAPTAIRALMKYGAEEVNKWDLSKLKMLGTVGEVCNWPEWKWYWDVVGKGTGGEKPVGRPIVDSYWQTETGSYMMVNFGSITPMKPGSCTFPFFGCNPVLLNEEGEKINTPMTQAYFAYDMPWPGLMRTVWGDHDRFVSTYLTKFKNHYFTGDYAQIDEKGYYFILGRSDDVIKVSGHRLGSAEVEAAINSHDAVAESAVCPYPHSMKGSTIFAYVTLMSGVEGNEELKTDIVKHVRAMAGPAVKPEVIMFSDALPKTRSGKIMRRVLKAIALQGDIGNVMTLANPEVVQALVDERAKLGEIKF</sequence>
<evidence type="ECO:0000259" key="10">
    <source>
        <dbReference type="Pfam" id="PF16177"/>
    </source>
</evidence>
<dbReference type="InterPro" id="IPR045851">
    <property type="entry name" value="AMP-bd_C_sf"/>
</dbReference>
<accession>A0ABY6HZQ2</accession>
<keyword evidence="3 11" id="KW-0436">Ligase</keyword>
<keyword evidence="5" id="KW-0067">ATP-binding</keyword>
<dbReference type="GO" id="GO:0003987">
    <property type="term" value="F:acetate-CoA ligase activity"/>
    <property type="evidence" value="ECO:0007669"/>
    <property type="project" value="UniProtKB-EC"/>
</dbReference>
<dbReference type="SUPFAM" id="SSF56801">
    <property type="entry name" value="Acetyl-CoA synthetase-like"/>
    <property type="match status" value="1"/>
</dbReference>
<evidence type="ECO:0000256" key="4">
    <source>
        <dbReference type="ARBA" id="ARBA00022741"/>
    </source>
</evidence>